<dbReference type="KEGG" id="pacp:FAZ97_34550"/>
<reference evidence="1 2" key="1">
    <citation type="submission" date="2019-12" db="EMBL/GenBank/DDBJ databases">
        <title>Paraburkholderia acidiphila 7Q-K02 sp. nov and Paraburkholderia acidisoli DHF22 sp. nov., two strains isolated from forest soil.</title>
        <authorList>
            <person name="Gao Z."/>
            <person name="Qiu L."/>
        </authorList>
    </citation>
    <scope>NUCLEOTIDE SEQUENCE [LARGE SCALE GENOMIC DNA]</scope>
    <source>
        <strain evidence="1 2">7Q-K02</strain>
    </source>
</reference>
<dbReference type="OrthoDB" id="9796022at2"/>
<proteinExistence type="predicted"/>
<protein>
    <submittedName>
        <fullName evidence="1">DUF4406 domain-containing protein</fullName>
    </submittedName>
</protein>
<name>A0A7Z2GE44_9BURK</name>
<dbReference type="Gene3D" id="3.40.50.10400">
    <property type="entry name" value="Hypothetical protein PA1492"/>
    <property type="match status" value="1"/>
</dbReference>
<keyword evidence="2" id="KW-1185">Reference proteome</keyword>
<dbReference type="Proteomes" id="UP000434209">
    <property type="component" value="Chromosome 4"/>
</dbReference>
<sequence length="135" mass="14229">MTPQLILIAGPWRGGTNGDPALMAANLARLEAAALDVFRLGHTPIVGEWLSLPLAAQAGSTCIGDAISEAFLYPVPHRMLAHCDAVLRIPGDSRGADADVALAREASKRVYFDLAEIPYASCALSDQTPPCTSFP</sequence>
<accession>A0A7Z2GE44</accession>
<evidence type="ECO:0000313" key="1">
    <source>
        <dbReference type="EMBL" id="QGZ60045.1"/>
    </source>
</evidence>
<dbReference type="AlphaFoldDB" id="A0A7Z2GE44"/>
<dbReference type="RefSeq" id="WP_158763218.1">
    <property type="nucleotide sequence ID" value="NZ_CP046912.1"/>
</dbReference>
<organism evidence="1 2">
    <name type="scientific">Paraburkholderia acidiphila</name>
    <dbReference type="NCBI Taxonomy" id="2571747"/>
    <lineage>
        <taxon>Bacteria</taxon>
        <taxon>Pseudomonadati</taxon>
        <taxon>Pseudomonadota</taxon>
        <taxon>Betaproteobacteria</taxon>
        <taxon>Burkholderiales</taxon>
        <taxon>Burkholderiaceae</taxon>
        <taxon>Paraburkholderia</taxon>
    </lineage>
</organism>
<dbReference type="EMBL" id="CP046912">
    <property type="protein sequence ID" value="QGZ60045.1"/>
    <property type="molecule type" value="Genomic_DNA"/>
</dbReference>
<gene>
    <name evidence="1" type="ORF">FAZ97_34550</name>
</gene>
<evidence type="ECO:0000313" key="2">
    <source>
        <dbReference type="Proteomes" id="UP000434209"/>
    </source>
</evidence>